<dbReference type="SUPFAM" id="SSF55816">
    <property type="entry name" value="5'-nucleotidase (syn. UDP-sugar hydrolase), C-terminal domain"/>
    <property type="match status" value="1"/>
</dbReference>
<name>A0A8D8YF61_9HEMI</name>
<keyword evidence="3" id="KW-0378">Hydrolase</keyword>
<keyword evidence="2" id="KW-0732">Signal</keyword>
<dbReference type="InterPro" id="IPR029052">
    <property type="entry name" value="Metallo-depent_PP-like"/>
</dbReference>
<evidence type="ECO:0000259" key="4">
    <source>
        <dbReference type="Pfam" id="PF00149"/>
    </source>
</evidence>
<dbReference type="EMBL" id="HBUF01016705">
    <property type="protein sequence ID" value="CAG6609985.1"/>
    <property type="molecule type" value="Transcribed_RNA"/>
</dbReference>
<dbReference type="EMBL" id="HBUF01196520">
    <property type="protein sequence ID" value="CAG6660230.1"/>
    <property type="molecule type" value="Transcribed_RNA"/>
</dbReference>
<dbReference type="Gene3D" id="3.90.780.10">
    <property type="entry name" value="5'-Nucleotidase, C-terminal domain"/>
    <property type="match status" value="1"/>
</dbReference>
<dbReference type="EMBL" id="HBUF01530951">
    <property type="protein sequence ID" value="CAG6751809.1"/>
    <property type="molecule type" value="Transcribed_RNA"/>
</dbReference>
<dbReference type="GO" id="GO:0016787">
    <property type="term" value="F:hydrolase activity"/>
    <property type="evidence" value="ECO:0007669"/>
    <property type="project" value="UniProtKB-KW"/>
</dbReference>
<dbReference type="Pfam" id="PF00149">
    <property type="entry name" value="Metallophos"/>
    <property type="match status" value="1"/>
</dbReference>
<accession>A0A8D8YF61</accession>
<protein>
    <submittedName>
        <fullName evidence="6">Trifunctional nucleotide phosphoesterase protein YfkN</fullName>
    </submittedName>
</protein>
<dbReference type="EMBL" id="HBUF01374148">
    <property type="protein sequence ID" value="CAG6727492.1"/>
    <property type="molecule type" value="Transcribed_RNA"/>
</dbReference>
<keyword evidence="3" id="KW-0547">Nucleotide-binding</keyword>
<evidence type="ECO:0000259" key="5">
    <source>
        <dbReference type="Pfam" id="PF02872"/>
    </source>
</evidence>
<feature type="domain" description="5'-Nucleotidase C-terminal" evidence="5">
    <location>
        <begin position="337"/>
        <end position="492"/>
    </location>
</feature>
<dbReference type="Pfam" id="PF02872">
    <property type="entry name" value="5_nucleotid_C"/>
    <property type="match status" value="1"/>
</dbReference>
<dbReference type="CDD" id="cd07406">
    <property type="entry name" value="MPP_CG11883_N"/>
    <property type="match status" value="1"/>
</dbReference>
<dbReference type="AlphaFoldDB" id="A0A8D8YF61"/>
<dbReference type="InterPro" id="IPR036907">
    <property type="entry name" value="5'-Nucleotdase_C_sf"/>
</dbReference>
<dbReference type="SUPFAM" id="SSF56300">
    <property type="entry name" value="Metallo-dependent phosphatases"/>
    <property type="match status" value="1"/>
</dbReference>
<comment type="similarity">
    <text evidence="1 3">Belongs to the 5'-nucleotidase family.</text>
</comment>
<dbReference type="EMBL" id="HBUF01016708">
    <property type="protein sequence ID" value="CAG6609988.1"/>
    <property type="molecule type" value="Transcribed_RNA"/>
</dbReference>
<dbReference type="InterPro" id="IPR004843">
    <property type="entry name" value="Calcineurin-like_PHP"/>
</dbReference>
<evidence type="ECO:0000256" key="2">
    <source>
        <dbReference type="ARBA" id="ARBA00022729"/>
    </source>
</evidence>
<evidence type="ECO:0000256" key="3">
    <source>
        <dbReference type="RuleBase" id="RU362119"/>
    </source>
</evidence>
<feature type="domain" description="Calcineurin-like phosphoesterase" evidence="4">
    <location>
        <begin position="61"/>
        <end position="265"/>
    </location>
</feature>
<sequence length="499" mass="55290">MTESSATKLMQIPSSISSGVHNVAGWLKQASLEIRQASERALKMNGAGDGGGGGGPSDVITIIHYNDVYNVEDRKEEPRAGAPRFVSAVKSFSALNPLILFSGDVYSPSMLSTFTKGEHMNKVLNLLGTHCAVLGNHEFDFGLEILRQRLSECNFPWLMSNVIDNETGRPLGEGKISHAVQWGGKKVGLMGLVEQEWLETLASVDPEEITYLDYCEVGHKLGAQLRSEGCDYVIALTHMRTPNDIRLAEEVDEIDLILGGHDHVYEVTYINNKYIIKSGTDFRQFSKISVDFSKPGRPDVRIEEINVTSQYEPDMSTIEALQPYSSIMEGKLDEELGHFAVELDARFAVIRTHETNMGNWICDVLLAATGTDCVLLNSGTFRSDKIHPPGPFTFKDLVHVLPDVTATVVLELTGEQLWLALENAVCKYPKLEGRFPQVAGLSFAFDPEKPPGSRVDPKFVRIGDEYLDFELKYSMATKQYLQKGCDGYTVFQNVPVLVS</sequence>
<dbReference type="PANTHER" id="PTHR11575:SF48">
    <property type="entry name" value="5'-NUCLEOTIDASE"/>
    <property type="match status" value="1"/>
</dbReference>
<dbReference type="EMBL" id="HBUF01196524">
    <property type="protein sequence ID" value="CAG6660234.1"/>
    <property type="molecule type" value="Transcribed_RNA"/>
</dbReference>
<proteinExistence type="inferred from homology"/>
<dbReference type="PANTHER" id="PTHR11575">
    <property type="entry name" value="5'-NUCLEOTIDASE-RELATED"/>
    <property type="match status" value="1"/>
</dbReference>
<dbReference type="PRINTS" id="PR01607">
    <property type="entry name" value="APYRASEFAMLY"/>
</dbReference>
<dbReference type="Gene3D" id="3.60.21.10">
    <property type="match status" value="1"/>
</dbReference>
<dbReference type="InterPro" id="IPR008334">
    <property type="entry name" value="5'-Nucleotdase_C"/>
</dbReference>
<dbReference type="InterPro" id="IPR041821">
    <property type="entry name" value="CG11883_N"/>
</dbReference>
<dbReference type="GO" id="GO:0009166">
    <property type="term" value="P:nucleotide catabolic process"/>
    <property type="evidence" value="ECO:0007669"/>
    <property type="project" value="InterPro"/>
</dbReference>
<dbReference type="GO" id="GO:0000166">
    <property type="term" value="F:nucleotide binding"/>
    <property type="evidence" value="ECO:0007669"/>
    <property type="project" value="UniProtKB-KW"/>
</dbReference>
<evidence type="ECO:0000256" key="1">
    <source>
        <dbReference type="ARBA" id="ARBA00006654"/>
    </source>
</evidence>
<dbReference type="InterPro" id="IPR006179">
    <property type="entry name" value="5_nucleotidase/apyrase"/>
</dbReference>
<organism evidence="6">
    <name type="scientific">Cacopsylla melanoneura</name>
    <dbReference type="NCBI Taxonomy" id="428564"/>
    <lineage>
        <taxon>Eukaryota</taxon>
        <taxon>Metazoa</taxon>
        <taxon>Ecdysozoa</taxon>
        <taxon>Arthropoda</taxon>
        <taxon>Hexapoda</taxon>
        <taxon>Insecta</taxon>
        <taxon>Pterygota</taxon>
        <taxon>Neoptera</taxon>
        <taxon>Paraneoptera</taxon>
        <taxon>Hemiptera</taxon>
        <taxon>Sternorrhyncha</taxon>
        <taxon>Psylloidea</taxon>
        <taxon>Psyllidae</taxon>
        <taxon>Psyllinae</taxon>
        <taxon>Cacopsylla</taxon>
    </lineage>
</organism>
<evidence type="ECO:0000313" key="6">
    <source>
        <dbReference type="EMBL" id="CAG6727492.1"/>
    </source>
</evidence>
<reference evidence="6" key="1">
    <citation type="submission" date="2021-05" db="EMBL/GenBank/DDBJ databases">
        <authorList>
            <person name="Alioto T."/>
            <person name="Alioto T."/>
            <person name="Gomez Garrido J."/>
        </authorList>
    </citation>
    <scope>NUCLEOTIDE SEQUENCE</scope>
</reference>